<dbReference type="PANTHER" id="PTHR24321">
    <property type="entry name" value="DEHYDROGENASES, SHORT CHAIN"/>
    <property type="match status" value="1"/>
</dbReference>
<dbReference type="Proteomes" id="UP001430584">
    <property type="component" value="Unassembled WGS sequence"/>
</dbReference>
<protein>
    <submittedName>
        <fullName evidence="4">Uncharacterized protein</fullName>
    </submittedName>
</protein>
<accession>A0ABR3CEX2</accession>
<evidence type="ECO:0000256" key="1">
    <source>
        <dbReference type="ARBA" id="ARBA00006484"/>
    </source>
</evidence>
<dbReference type="SUPFAM" id="SSF51735">
    <property type="entry name" value="NAD(P)-binding Rossmann-fold domains"/>
    <property type="match status" value="1"/>
</dbReference>
<dbReference type="PRINTS" id="PR00080">
    <property type="entry name" value="SDRFAMILY"/>
</dbReference>
<dbReference type="PANTHER" id="PTHR24321:SF8">
    <property type="entry name" value="ESTRADIOL 17-BETA-DEHYDROGENASE 8-RELATED"/>
    <property type="match status" value="1"/>
</dbReference>
<dbReference type="Pfam" id="PF00106">
    <property type="entry name" value="adh_short"/>
    <property type="match status" value="1"/>
</dbReference>
<name>A0ABR3CEX2_9PEZI</name>
<comment type="caution">
    <text evidence="4">The sequence shown here is derived from an EMBL/GenBank/DDBJ whole genome shotgun (WGS) entry which is preliminary data.</text>
</comment>
<evidence type="ECO:0000313" key="5">
    <source>
        <dbReference type="Proteomes" id="UP001430584"/>
    </source>
</evidence>
<dbReference type="CDD" id="cd05233">
    <property type="entry name" value="SDR_c"/>
    <property type="match status" value="1"/>
</dbReference>
<dbReference type="InterPro" id="IPR002347">
    <property type="entry name" value="SDR_fam"/>
</dbReference>
<dbReference type="RefSeq" id="XP_066631320.1">
    <property type="nucleotide sequence ID" value="XM_066778883.1"/>
</dbReference>
<sequence>MASETYSILRPTPLTSLTEKIKQHALPFITDATDQRYADSFGQQRSDLGDKKRWALAGTALQEWKDNILPLLQEVMESGRKEIYKGESVADYHIVRLCYMLGFDKGHAHPTIVVACDGKRFKPILKRTVKVIHRVGDSALKGFKLLPARISDLEFKANLTDCPAKVRNLLITEDTPGPISLSGRQILAGDFGRLATIGGTIIIDDSYYALTVAHPFAEVSYINNSRTEGAEVELFTMEWALSSDDDSDDDSDESNSGVSDHSTGLGAIHSGVSQLKVNPTVHVAQRSTSRLRDSSYLDSLASHKDHELVDDSLVLHVRNFELSMDWATMRLDDKRFFGANEVLLPPLSTTGDHQHLYLEEIKSEPPEGDIIVLDRNQVLYANGTSTMCTGKLRNSETEVTLWSIHCQTTLPVETLLKAFESLPKCAPQVPGDRVFLLDIDEAELHHTVHSHLAKFHPNTLSSALCNLRDVDDIRNKVTEAADYLGGKIDVLINNGGIATPQWKDGKTMQDPTTIDEWHAYVDTNLTGPFAVSQAALPYMRSDTAPLTAHDARRDARDAQRITGPGPCVILVGSFRAHQSDPHQEGYAATKAGQLGLMHSMAVSCGALGVRVNLVAPGRIKVAHECRDGDEKGTTWAETLEDRDVEQHPANRAGMPEDIAQAVEYLVSAGFVTGQEMIVDGGALMKKN</sequence>
<gene>
    <name evidence="4" type="ORF">SLS55_007465</name>
</gene>
<dbReference type="Gene3D" id="3.40.50.720">
    <property type="entry name" value="NAD(P)-binding Rossmann-like Domain"/>
    <property type="match status" value="1"/>
</dbReference>
<comment type="similarity">
    <text evidence="1">Belongs to the short-chain dehydrogenases/reductases (SDR) family.</text>
</comment>
<proteinExistence type="inferred from homology"/>
<dbReference type="PRINTS" id="PR00081">
    <property type="entry name" value="GDHRDH"/>
</dbReference>
<organism evidence="4 5">
    <name type="scientific">Diplodia seriata</name>
    <dbReference type="NCBI Taxonomy" id="420778"/>
    <lineage>
        <taxon>Eukaryota</taxon>
        <taxon>Fungi</taxon>
        <taxon>Dikarya</taxon>
        <taxon>Ascomycota</taxon>
        <taxon>Pezizomycotina</taxon>
        <taxon>Dothideomycetes</taxon>
        <taxon>Dothideomycetes incertae sedis</taxon>
        <taxon>Botryosphaeriales</taxon>
        <taxon>Botryosphaeriaceae</taxon>
        <taxon>Diplodia</taxon>
    </lineage>
</organism>
<evidence type="ECO:0000256" key="2">
    <source>
        <dbReference type="ARBA" id="ARBA00023002"/>
    </source>
</evidence>
<dbReference type="Pfam" id="PF13561">
    <property type="entry name" value="adh_short_C2"/>
    <property type="match status" value="1"/>
</dbReference>
<feature type="compositionally biased region" description="Acidic residues" evidence="3">
    <location>
        <begin position="243"/>
        <end position="253"/>
    </location>
</feature>
<reference evidence="4 5" key="1">
    <citation type="submission" date="2024-02" db="EMBL/GenBank/DDBJ databases">
        <title>De novo assembly and annotation of 12 fungi associated with fruit tree decline syndrome in Ontario, Canada.</title>
        <authorList>
            <person name="Sulman M."/>
            <person name="Ellouze W."/>
            <person name="Ilyukhin E."/>
        </authorList>
    </citation>
    <scope>NUCLEOTIDE SEQUENCE [LARGE SCALE GENOMIC DNA]</scope>
    <source>
        <strain evidence="4 5">FDS-637</strain>
    </source>
</reference>
<dbReference type="EMBL" id="JAJVCZ030000007">
    <property type="protein sequence ID" value="KAL0258291.1"/>
    <property type="molecule type" value="Genomic_DNA"/>
</dbReference>
<feature type="region of interest" description="Disordered" evidence="3">
    <location>
        <begin position="243"/>
        <end position="264"/>
    </location>
</feature>
<evidence type="ECO:0000256" key="3">
    <source>
        <dbReference type="SAM" id="MobiDB-lite"/>
    </source>
</evidence>
<dbReference type="InterPro" id="IPR036291">
    <property type="entry name" value="NAD(P)-bd_dom_sf"/>
</dbReference>
<keyword evidence="5" id="KW-1185">Reference proteome</keyword>
<keyword evidence="2" id="KW-0560">Oxidoreductase</keyword>
<evidence type="ECO:0000313" key="4">
    <source>
        <dbReference type="EMBL" id="KAL0258291.1"/>
    </source>
</evidence>
<dbReference type="GeneID" id="92011550"/>